<organism evidence="1 2">
    <name type="scientific">Chlorovirus heliozoae</name>
    <dbReference type="NCBI Taxonomy" id="322019"/>
    <lineage>
        <taxon>Viruses</taxon>
        <taxon>Varidnaviria</taxon>
        <taxon>Bamfordvirae</taxon>
        <taxon>Nucleocytoviricota</taxon>
        <taxon>Megaviricetes</taxon>
        <taxon>Algavirales</taxon>
        <taxon>Phycodnaviridae</taxon>
        <taxon>Chlorovirus</taxon>
    </lineage>
</organism>
<evidence type="ECO:0000313" key="2">
    <source>
        <dbReference type="Proteomes" id="UP000202420"/>
    </source>
</evidence>
<protein>
    <submittedName>
        <fullName evidence="1">Uncharacterized protein z340R</fullName>
    </submittedName>
</protein>
<reference evidence="1 2" key="1">
    <citation type="submission" date="2006-09" db="EMBL/GenBank/DDBJ databases">
        <title>Sequence and annotation of the 288-kb ATCV-1 virus that infects an endosymbiotic Chlorella strain of the heliozoon Acanthocystis turfacea.</title>
        <authorList>
            <person name="Fitzgerald L.A."/>
            <person name="Graves M.V."/>
            <person name="Li X."/>
            <person name="Pfitzner A.J.P."/>
            <person name="Hartigan J."/>
            <person name="Van Etten J.L."/>
        </authorList>
    </citation>
    <scope>NUCLEOTIDE SEQUENCE [LARGE SCALE GENOMIC DNA]</scope>
    <source>
        <strain evidence="1 2">ATCV-1</strain>
    </source>
</reference>
<sequence>MSHADFFEFLGRQFCSAKEFLYLVRCLAFHGLRDGFACTIYKLRNVEIICCICNLEQHVHARVIKVRFE</sequence>
<dbReference type="EMBL" id="EF101928">
    <property type="protein sequence ID" value="ABT16474.1"/>
    <property type="molecule type" value="Genomic_DNA"/>
</dbReference>
<dbReference type="GeneID" id="5470771"/>
<dbReference type="RefSeq" id="YP_001426821.1">
    <property type="nucleotide sequence ID" value="NC_008724.1"/>
</dbReference>
<dbReference type="Proteomes" id="UP000202420">
    <property type="component" value="Segment"/>
</dbReference>
<keyword evidence="2" id="KW-1185">Reference proteome</keyword>
<dbReference type="KEGG" id="vg:5470771"/>
<proteinExistence type="predicted"/>
<gene>
    <name evidence="1" type="primary">z340R</name>
    <name evidence="1" type="ORF">ATCV1_z340R</name>
</gene>
<evidence type="ECO:0000313" key="1">
    <source>
        <dbReference type="EMBL" id="ABT16474.1"/>
    </source>
</evidence>
<accession>A7K8V0</accession>
<name>A7K8V0_9PHYC</name>